<accession>A0ABD3JXA9</accession>
<dbReference type="EMBL" id="JBJKBG010000007">
    <property type="protein sequence ID" value="KAL3731642.1"/>
    <property type="molecule type" value="Genomic_DNA"/>
</dbReference>
<reference evidence="2 3" key="1">
    <citation type="submission" date="2024-11" db="EMBL/GenBank/DDBJ databases">
        <title>Chromosome-level genome assembly of Eucalyptus globulus Labill. provides insights into its genome evolution.</title>
        <authorList>
            <person name="Li X."/>
        </authorList>
    </citation>
    <scope>NUCLEOTIDE SEQUENCE [LARGE SCALE GENOMIC DNA]</scope>
    <source>
        <strain evidence="2">CL2024</strain>
        <tissue evidence="2">Fresh tender leaves</tissue>
    </source>
</reference>
<gene>
    <name evidence="2" type="ORF">ACJRO7_028512</name>
</gene>
<organism evidence="2 3">
    <name type="scientific">Eucalyptus globulus</name>
    <name type="common">Tasmanian blue gum</name>
    <dbReference type="NCBI Taxonomy" id="34317"/>
    <lineage>
        <taxon>Eukaryota</taxon>
        <taxon>Viridiplantae</taxon>
        <taxon>Streptophyta</taxon>
        <taxon>Embryophyta</taxon>
        <taxon>Tracheophyta</taxon>
        <taxon>Spermatophyta</taxon>
        <taxon>Magnoliopsida</taxon>
        <taxon>eudicotyledons</taxon>
        <taxon>Gunneridae</taxon>
        <taxon>Pentapetalae</taxon>
        <taxon>rosids</taxon>
        <taxon>malvids</taxon>
        <taxon>Myrtales</taxon>
        <taxon>Myrtaceae</taxon>
        <taxon>Myrtoideae</taxon>
        <taxon>Eucalypteae</taxon>
        <taxon>Eucalyptus</taxon>
    </lineage>
</organism>
<dbReference type="Pfam" id="PF05904">
    <property type="entry name" value="DUF863"/>
    <property type="match status" value="1"/>
</dbReference>
<name>A0ABD3JXA9_EUCGL</name>
<feature type="region of interest" description="Disordered" evidence="1">
    <location>
        <begin position="1016"/>
        <end position="1040"/>
    </location>
</feature>
<sequence>MGTEIQLKSNLPGHHSMRDLNEDSNSCSWSLFNGERTLQNGHYYNGFLPGTAADNYTGFGKDKVKQKMLEHEAIFKNQVYELHRLYKIQKDLMDEVRRKEVLKTRMPVETSLASSPLASQITSEDTWRRHIQGFPFPNPNYARPSMEGIHSPINSMKGHSTPPATFASPNGGIFKTSEAPDCRPSKVRRKMIDLQLPADEYIDTDDQEQVDCGKEMSNFPNQDCKFGFPNAVNIVRGDSGKTNSVGHASESGLHAKKLNVADLNQPIEVDETNASPYIDLESHGLPHGESRIQEHSFKSKSINLGLPYDDAQSSHRGSNNGTLFNLHQVSESNRRGLFSPMLEAGDIKGKKSTSHGLHIHGLRNEVHDAPYNQTDQSTVSQSRERTICGLETSVNAQCPESVMSSLEKAGKLSQKSLPFQMVSSSTNSASTHPGDRNHAIYGDKWHDRDVRPSRGFGKELLNQNGFSSGSSLDSKELTSRFLGLSYDHVKSFGDRKLPSKDFVDRASAKYDGCSNSVNANTGREVDLNRVLGNGTSSNLVLPHGGGITDAENKREDHAVMLPWLMAKTASQNEVTVRSDLNSRGSNLHQPSSSIYLTCNNEAGKGLTQMLSQSTRSDLCSNEVDAKRSDIGAFASSSNKKILGFPLLEKPPISKNDSFSLNSPSASLPRMSEVEVVEKEKKVRLLDINLPCDSVSELGKPTPTGTPAMQKGIGSTASSVRHQIDLNLCVSDDETVAMPSVSTTCTNGKRISGIDLEAPLVPESEDMIFDVEAAEKEGERSMLSSQQDNGHQQNEIVKVAAETIVAISSASHQNYLNKITSRSPESLEDPLNWFADVVLSCGDGMGGRLEAASKAINRRYDEDSSSEETDYFESMTLKLAETKSDEYLPKPFIPETLNVDESAAATSTPSRTRRGQVRRGRQRRDFQRDILPGLASLSRHEVTEDLQTFGGLMRATGHVWQSGLTRRNSRTGCARGRRRSTGSLSAVTSVGPNCAPLIQQLNNIEVGVGLEERSLTGWGKTTRRPRRQRCPAGNPPSLALT</sequence>
<dbReference type="PANTHER" id="PTHR33167:SF4">
    <property type="entry name" value="TRANSCRIPTION FACTOR, PUTATIVE (DUF863)-RELATED"/>
    <property type="match status" value="1"/>
</dbReference>
<protein>
    <submittedName>
        <fullName evidence="2">Uncharacterized protein</fullName>
    </submittedName>
</protein>
<feature type="compositionally biased region" description="Basic residues" evidence="1">
    <location>
        <begin position="910"/>
        <end position="921"/>
    </location>
</feature>
<evidence type="ECO:0000313" key="2">
    <source>
        <dbReference type="EMBL" id="KAL3731642.1"/>
    </source>
</evidence>
<dbReference type="InterPro" id="IPR008581">
    <property type="entry name" value="DUF863_pln"/>
</dbReference>
<dbReference type="Proteomes" id="UP001634007">
    <property type="component" value="Unassembled WGS sequence"/>
</dbReference>
<comment type="caution">
    <text evidence="2">The sequence shown here is derived from an EMBL/GenBank/DDBJ whole genome shotgun (WGS) entry which is preliminary data.</text>
</comment>
<evidence type="ECO:0000313" key="3">
    <source>
        <dbReference type="Proteomes" id="UP001634007"/>
    </source>
</evidence>
<evidence type="ECO:0000256" key="1">
    <source>
        <dbReference type="SAM" id="MobiDB-lite"/>
    </source>
</evidence>
<feature type="region of interest" description="Disordered" evidence="1">
    <location>
        <begin position="897"/>
        <end position="924"/>
    </location>
</feature>
<dbReference type="PANTHER" id="PTHR33167">
    <property type="entry name" value="TRANSCRIPTION FACTOR, PUTATIVE (DUF863)-RELATED"/>
    <property type="match status" value="1"/>
</dbReference>
<keyword evidence="3" id="KW-1185">Reference proteome</keyword>
<proteinExistence type="predicted"/>
<dbReference type="AlphaFoldDB" id="A0ABD3JXA9"/>